<feature type="domain" description="D-isomer specific 2-hydroxyacid dehydrogenase catalytic" evidence="4">
    <location>
        <begin position="7"/>
        <end position="320"/>
    </location>
</feature>
<dbReference type="InterPro" id="IPR006139">
    <property type="entry name" value="D-isomer_2_OHA_DH_cat_dom"/>
</dbReference>
<dbReference type="EMBL" id="JBHRSA010000049">
    <property type="protein sequence ID" value="MFC3041398.1"/>
    <property type="molecule type" value="Genomic_DNA"/>
</dbReference>
<dbReference type="InterPro" id="IPR050223">
    <property type="entry name" value="D-isomer_2-hydroxyacid_DH"/>
</dbReference>
<dbReference type="Gene3D" id="3.40.50.720">
    <property type="entry name" value="NAD(P)-binding Rossmann-like Domain"/>
    <property type="match status" value="2"/>
</dbReference>
<comment type="caution">
    <text evidence="6">The sequence shown here is derived from an EMBL/GenBank/DDBJ whole genome shotgun (WGS) entry which is preliminary data.</text>
</comment>
<dbReference type="SUPFAM" id="SSF52283">
    <property type="entry name" value="Formate/glycerate dehydrogenase catalytic domain-like"/>
    <property type="match status" value="1"/>
</dbReference>
<protein>
    <submittedName>
        <fullName evidence="6">2-hydroxyacid dehydrogenase</fullName>
        <ecNumber evidence="6">1.1.1.-</ecNumber>
    </submittedName>
</protein>
<comment type="similarity">
    <text evidence="1 3">Belongs to the D-isomer specific 2-hydroxyacid dehydrogenase family.</text>
</comment>
<organism evidence="6 7">
    <name type="scientific">Virgibacillus xinjiangensis</name>
    <dbReference type="NCBI Taxonomy" id="393090"/>
    <lineage>
        <taxon>Bacteria</taxon>
        <taxon>Bacillati</taxon>
        <taxon>Bacillota</taxon>
        <taxon>Bacilli</taxon>
        <taxon>Bacillales</taxon>
        <taxon>Bacillaceae</taxon>
        <taxon>Virgibacillus</taxon>
    </lineage>
</organism>
<evidence type="ECO:0000256" key="3">
    <source>
        <dbReference type="RuleBase" id="RU003719"/>
    </source>
</evidence>
<proteinExistence type="inferred from homology"/>
<keyword evidence="2 3" id="KW-0560">Oxidoreductase</keyword>
<dbReference type="PROSITE" id="PS00065">
    <property type="entry name" value="D_2_HYDROXYACID_DH_1"/>
    <property type="match status" value="1"/>
</dbReference>
<sequence length="323" mass="36156">MAEPLIYVTRRIPDSYLEPYQDRFHFECWEKEEEPVPREVLLERAQHADGLLSMVSDRIDGELLAHASQLKVVSNLAVGYDNIDIIEAKKRGITVTNTPDVLTDTTADLAFALLMATARKVLEASDFVKENQWKNWSPFLLAGSDIHHKTIGIVGMGRIGEAIARRAKGFDMDVIYHNRTRKQDVEEKLPAEYRGFEQLLQEADYVVSVVPLTEETTKLFDERAFKYMKETSIFINVSRGAVVDEAALERALKQKEISAAGLDVFTNEPIDNKHPLVALENCICLPHIGSASLETRGQMIELCLENLTAVLGGESAKTPVTQA</sequence>
<dbReference type="PANTHER" id="PTHR10996:SF283">
    <property type="entry name" value="GLYOXYLATE_HYDROXYPYRUVATE REDUCTASE B"/>
    <property type="match status" value="1"/>
</dbReference>
<evidence type="ECO:0000259" key="4">
    <source>
        <dbReference type="Pfam" id="PF00389"/>
    </source>
</evidence>
<dbReference type="InterPro" id="IPR006140">
    <property type="entry name" value="D-isomer_DH_NAD-bd"/>
</dbReference>
<dbReference type="PANTHER" id="PTHR10996">
    <property type="entry name" value="2-HYDROXYACID DEHYDROGENASE-RELATED"/>
    <property type="match status" value="1"/>
</dbReference>
<feature type="domain" description="D-isomer specific 2-hydroxyacid dehydrogenase NAD-binding" evidence="5">
    <location>
        <begin position="111"/>
        <end position="289"/>
    </location>
</feature>
<evidence type="ECO:0000256" key="2">
    <source>
        <dbReference type="ARBA" id="ARBA00023002"/>
    </source>
</evidence>
<evidence type="ECO:0000256" key="1">
    <source>
        <dbReference type="ARBA" id="ARBA00005854"/>
    </source>
</evidence>
<dbReference type="GO" id="GO:0016491">
    <property type="term" value="F:oxidoreductase activity"/>
    <property type="evidence" value="ECO:0007669"/>
    <property type="project" value="UniProtKB-KW"/>
</dbReference>
<keyword evidence="7" id="KW-1185">Reference proteome</keyword>
<dbReference type="EC" id="1.1.1.-" evidence="6"/>
<accession>A0ABV7CYT7</accession>
<dbReference type="InterPro" id="IPR029753">
    <property type="entry name" value="D-isomer_DH_CS"/>
</dbReference>
<evidence type="ECO:0000313" key="7">
    <source>
        <dbReference type="Proteomes" id="UP001595279"/>
    </source>
</evidence>
<dbReference type="CDD" id="cd05301">
    <property type="entry name" value="GDH"/>
    <property type="match status" value="1"/>
</dbReference>
<dbReference type="Pfam" id="PF02826">
    <property type="entry name" value="2-Hacid_dh_C"/>
    <property type="match status" value="1"/>
</dbReference>
<name>A0ABV7CYT7_9BACI</name>
<dbReference type="PROSITE" id="PS00671">
    <property type="entry name" value="D_2_HYDROXYACID_DH_3"/>
    <property type="match status" value="1"/>
</dbReference>
<gene>
    <name evidence="6" type="ORF">ACFOGI_14210</name>
</gene>
<dbReference type="InterPro" id="IPR029752">
    <property type="entry name" value="D-isomer_DH_CS1"/>
</dbReference>
<reference evidence="7" key="1">
    <citation type="journal article" date="2019" name="Int. J. Syst. Evol. Microbiol.">
        <title>The Global Catalogue of Microorganisms (GCM) 10K type strain sequencing project: providing services to taxonomists for standard genome sequencing and annotation.</title>
        <authorList>
            <consortium name="The Broad Institute Genomics Platform"/>
            <consortium name="The Broad Institute Genome Sequencing Center for Infectious Disease"/>
            <person name="Wu L."/>
            <person name="Ma J."/>
        </authorList>
    </citation>
    <scope>NUCLEOTIDE SEQUENCE [LARGE SCALE GENOMIC DNA]</scope>
    <source>
        <strain evidence="7">KCTC 13128</strain>
    </source>
</reference>
<dbReference type="Proteomes" id="UP001595279">
    <property type="component" value="Unassembled WGS sequence"/>
</dbReference>
<dbReference type="SUPFAM" id="SSF51735">
    <property type="entry name" value="NAD(P)-binding Rossmann-fold domains"/>
    <property type="match status" value="1"/>
</dbReference>
<evidence type="ECO:0000313" key="6">
    <source>
        <dbReference type="EMBL" id="MFC3041398.1"/>
    </source>
</evidence>
<evidence type="ECO:0000259" key="5">
    <source>
        <dbReference type="Pfam" id="PF02826"/>
    </source>
</evidence>
<dbReference type="Pfam" id="PF00389">
    <property type="entry name" value="2-Hacid_dh"/>
    <property type="match status" value="1"/>
</dbReference>
<dbReference type="RefSeq" id="WP_390273914.1">
    <property type="nucleotide sequence ID" value="NZ_JBHRSA010000049.1"/>
</dbReference>
<dbReference type="InterPro" id="IPR036291">
    <property type="entry name" value="NAD(P)-bd_dom_sf"/>
</dbReference>